<sequence length="81" mass="9013">MIPLLKPRVVHYLLEDLCDNLLARPGDNEGSCLFFNVTHTRVQANRVAPVSHASSTTSKGKASSFLEFIWRTIEIDAAKKS</sequence>
<accession>A0A540LN32</accession>
<evidence type="ECO:0000313" key="2">
    <source>
        <dbReference type="Proteomes" id="UP000315295"/>
    </source>
</evidence>
<gene>
    <name evidence="1" type="ORF">C1H46_026528</name>
</gene>
<proteinExistence type="predicted"/>
<protein>
    <submittedName>
        <fullName evidence="1">Uncharacterized protein</fullName>
    </submittedName>
</protein>
<dbReference type="Proteomes" id="UP000315295">
    <property type="component" value="Unassembled WGS sequence"/>
</dbReference>
<evidence type="ECO:0000313" key="1">
    <source>
        <dbReference type="EMBL" id="TQD87891.1"/>
    </source>
</evidence>
<comment type="caution">
    <text evidence="1">The sequence shown here is derived from an EMBL/GenBank/DDBJ whole genome shotgun (WGS) entry which is preliminary data.</text>
</comment>
<reference evidence="1 2" key="1">
    <citation type="journal article" date="2019" name="G3 (Bethesda)">
        <title>Sequencing of a Wild Apple (Malus baccata) Genome Unravels the Differences Between Cultivated and Wild Apple Species Regarding Disease Resistance and Cold Tolerance.</title>
        <authorList>
            <person name="Chen X."/>
        </authorList>
    </citation>
    <scope>NUCLEOTIDE SEQUENCE [LARGE SCALE GENOMIC DNA]</scope>
    <source>
        <strain evidence="2">cv. Shandingzi</strain>
        <tissue evidence="1">Leaves</tissue>
    </source>
</reference>
<keyword evidence="2" id="KW-1185">Reference proteome</keyword>
<dbReference type="EMBL" id="VIEB01000521">
    <property type="protein sequence ID" value="TQD87891.1"/>
    <property type="molecule type" value="Genomic_DNA"/>
</dbReference>
<organism evidence="1 2">
    <name type="scientific">Malus baccata</name>
    <name type="common">Siberian crab apple</name>
    <name type="synonym">Pyrus baccata</name>
    <dbReference type="NCBI Taxonomy" id="106549"/>
    <lineage>
        <taxon>Eukaryota</taxon>
        <taxon>Viridiplantae</taxon>
        <taxon>Streptophyta</taxon>
        <taxon>Embryophyta</taxon>
        <taxon>Tracheophyta</taxon>
        <taxon>Spermatophyta</taxon>
        <taxon>Magnoliopsida</taxon>
        <taxon>eudicotyledons</taxon>
        <taxon>Gunneridae</taxon>
        <taxon>Pentapetalae</taxon>
        <taxon>rosids</taxon>
        <taxon>fabids</taxon>
        <taxon>Rosales</taxon>
        <taxon>Rosaceae</taxon>
        <taxon>Amygdaloideae</taxon>
        <taxon>Maleae</taxon>
        <taxon>Malus</taxon>
    </lineage>
</organism>
<name>A0A540LN32_MALBA</name>
<dbReference type="AlphaFoldDB" id="A0A540LN32"/>